<evidence type="ECO:0000313" key="8">
    <source>
        <dbReference type="Proteomes" id="UP000006000"/>
    </source>
</evidence>
<dbReference type="AlphaFoldDB" id="A5Z7A4"/>
<dbReference type="PROSITE" id="PS00137">
    <property type="entry name" value="SUBTILASE_HIS"/>
    <property type="match status" value="1"/>
</dbReference>
<evidence type="ECO:0000313" key="7">
    <source>
        <dbReference type="EMBL" id="EDM51260.1"/>
    </source>
</evidence>
<keyword evidence="3 5" id="KW-0378">Hydrolase</keyword>
<dbReference type="STRING" id="411463.EUBVEN_01587"/>
<feature type="active site" description="Charge relay system" evidence="5">
    <location>
        <position position="96"/>
    </location>
</feature>
<dbReference type="Proteomes" id="UP000006000">
    <property type="component" value="Unassembled WGS sequence"/>
</dbReference>
<evidence type="ECO:0000259" key="6">
    <source>
        <dbReference type="Pfam" id="PF00082"/>
    </source>
</evidence>
<dbReference type="SUPFAM" id="SSF52743">
    <property type="entry name" value="Subtilisin-like"/>
    <property type="match status" value="1"/>
</dbReference>
<reference evidence="7 8" key="2">
    <citation type="submission" date="2007-04" db="EMBL/GenBank/DDBJ databases">
        <title>Draft genome sequence of Eubacterium ventriosum (ATCC 27560).</title>
        <authorList>
            <person name="Sudarsanam P."/>
            <person name="Ley R."/>
            <person name="Guruge J."/>
            <person name="Turnbaugh P.J."/>
            <person name="Mahowald M."/>
            <person name="Liep D."/>
            <person name="Gordon J."/>
        </authorList>
    </citation>
    <scope>NUCLEOTIDE SEQUENCE [LARGE SCALE GENOMIC DNA]</scope>
    <source>
        <strain evidence="7 8">ATCC 27560</strain>
    </source>
</reference>
<proteinExistence type="inferred from homology"/>
<dbReference type="GO" id="GO:0006508">
    <property type="term" value="P:proteolysis"/>
    <property type="evidence" value="ECO:0007669"/>
    <property type="project" value="UniProtKB-KW"/>
</dbReference>
<evidence type="ECO:0000256" key="1">
    <source>
        <dbReference type="ARBA" id="ARBA00011073"/>
    </source>
</evidence>
<dbReference type="HOGENOM" id="CLU_011263_15_0_9"/>
<dbReference type="PANTHER" id="PTHR43806">
    <property type="entry name" value="PEPTIDASE S8"/>
    <property type="match status" value="1"/>
</dbReference>
<sequence length="297" mass="32951">MKKINKIFLLAIILCLFANMLGCAKRNVNVQKNDEHRRQSWLKYINWDAERLSYSGKNIKIAVIDSGIDQNIPELNCKIDIETSVVKSNKESDVKHGTAVASIISAENHSDNQVNGIAHNARIVSIDVTNQSEGIVEVGDLIKGIEKAIEYKVDIINISIGCLKDDEELKSVIKKAWDNNIIIVSSAGNYMENNVLYPSKYKETLSVGSLNKKGKIISPQGDVDKKVVYFIGENIVSAIGNNEYAGCEGTSFSTAICTGLVALLLEKKNDKKSVKEYIENLDYSNGIDFIEIINNYK</sequence>
<dbReference type="InterPro" id="IPR015500">
    <property type="entry name" value="Peptidase_S8_subtilisin-rel"/>
</dbReference>
<dbReference type="Pfam" id="PF00082">
    <property type="entry name" value="Peptidase_S8"/>
    <property type="match status" value="1"/>
</dbReference>
<evidence type="ECO:0000256" key="4">
    <source>
        <dbReference type="ARBA" id="ARBA00022825"/>
    </source>
</evidence>
<dbReference type="GO" id="GO:0004252">
    <property type="term" value="F:serine-type endopeptidase activity"/>
    <property type="evidence" value="ECO:0007669"/>
    <property type="project" value="UniProtKB-UniRule"/>
</dbReference>
<keyword evidence="4 5" id="KW-0720">Serine protease</keyword>
<dbReference type="PANTHER" id="PTHR43806:SF11">
    <property type="entry name" value="CEREVISIN-RELATED"/>
    <property type="match status" value="1"/>
</dbReference>
<dbReference type="EC" id="3.4.21.-" evidence="7"/>
<reference evidence="7 8" key="1">
    <citation type="submission" date="2007-03" db="EMBL/GenBank/DDBJ databases">
        <authorList>
            <person name="Fulton L."/>
            <person name="Clifton S."/>
            <person name="Fulton B."/>
            <person name="Xu J."/>
            <person name="Minx P."/>
            <person name="Pepin K.H."/>
            <person name="Johnson M."/>
            <person name="Thiruvilangam P."/>
            <person name="Bhonagiri V."/>
            <person name="Nash W.E."/>
            <person name="Mardis E.R."/>
            <person name="Wilson R.K."/>
        </authorList>
    </citation>
    <scope>NUCLEOTIDE SEQUENCE [LARGE SCALE GENOMIC DNA]</scope>
    <source>
        <strain evidence="7 8">ATCC 27560</strain>
    </source>
</reference>
<dbReference type="InterPro" id="IPR023827">
    <property type="entry name" value="Peptidase_S8_Asp-AS"/>
</dbReference>
<evidence type="ECO:0000256" key="5">
    <source>
        <dbReference type="PROSITE-ProRule" id="PRU01240"/>
    </source>
</evidence>
<dbReference type="InterPro" id="IPR022398">
    <property type="entry name" value="Peptidase_S8_His-AS"/>
</dbReference>
<dbReference type="Gene3D" id="3.40.50.200">
    <property type="entry name" value="Peptidase S8/S53 domain"/>
    <property type="match status" value="1"/>
</dbReference>
<dbReference type="RefSeq" id="WP_005361470.1">
    <property type="nucleotide sequence ID" value="NZ_DS264271.1"/>
</dbReference>
<comment type="caution">
    <text evidence="7">The sequence shown here is derived from an EMBL/GenBank/DDBJ whole genome shotgun (WGS) entry which is preliminary data.</text>
</comment>
<feature type="domain" description="Peptidase S8/S53" evidence="6">
    <location>
        <begin position="56"/>
        <end position="273"/>
    </location>
</feature>
<dbReference type="InterPro" id="IPR036852">
    <property type="entry name" value="Peptidase_S8/S53_dom_sf"/>
</dbReference>
<comment type="similarity">
    <text evidence="1 5">Belongs to the peptidase S8 family.</text>
</comment>
<dbReference type="EMBL" id="AAVL02000034">
    <property type="protein sequence ID" value="EDM51260.1"/>
    <property type="molecule type" value="Genomic_DNA"/>
</dbReference>
<keyword evidence="2 5" id="KW-0645">Protease</keyword>
<accession>A5Z7A4</accession>
<dbReference type="OrthoDB" id="9798386at2"/>
<feature type="active site" description="Charge relay system" evidence="5">
    <location>
        <position position="251"/>
    </location>
</feature>
<dbReference type="PRINTS" id="PR00723">
    <property type="entry name" value="SUBTILISIN"/>
</dbReference>
<dbReference type="PROSITE" id="PS51892">
    <property type="entry name" value="SUBTILASE"/>
    <property type="match status" value="1"/>
</dbReference>
<evidence type="ECO:0000256" key="3">
    <source>
        <dbReference type="ARBA" id="ARBA00022801"/>
    </source>
</evidence>
<dbReference type="InterPro" id="IPR050131">
    <property type="entry name" value="Peptidase_S8_subtilisin-like"/>
</dbReference>
<dbReference type="PROSITE" id="PS00136">
    <property type="entry name" value="SUBTILASE_ASP"/>
    <property type="match status" value="1"/>
</dbReference>
<dbReference type="InterPro" id="IPR000209">
    <property type="entry name" value="Peptidase_S8/S53_dom"/>
</dbReference>
<dbReference type="eggNOG" id="COG1404">
    <property type="taxonomic scope" value="Bacteria"/>
</dbReference>
<organism evidence="7 8">
    <name type="scientific">Eubacterium ventriosum ATCC 27560</name>
    <dbReference type="NCBI Taxonomy" id="411463"/>
    <lineage>
        <taxon>Bacteria</taxon>
        <taxon>Bacillati</taxon>
        <taxon>Bacillota</taxon>
        <taxon>Clostridia</taxon>
        <taxon>Eubacteriales</taxon>
        <taxon>Eubacteriaceae</taxon>
        <taxon>Eubacterium</taxon>
    </lineage>
</organism>
<name>A5Z7A4_9FIRM</name>
<gene>
    <name evidence="7" type="ORF">EUBVEN_01587</name>
</gene>
<evidence type="ECO:0000256" key="2">
    <source>
        <dbReference type="ARBA" id="ARBA00022670"/>
    </source>
</evidence>
<protein>
    <submittedName>
        <fullName evidence="7">Peptidase, S8/S53 family</fullName>
        <ecNumber evidence="7">3.4.21.-</ecNumber>
    </submittedName>
</protein>
<feature type="active site" description="Charge relay system" evidence="5">
    <location>
        <position position="65"/>
    </location>
</feature>